<evidence type="ECO:0000313" key="1">
    <source>
        <dbReference type="EMBL" id="WVN89640.1"/>
    </source>
</evidence>
<dbReference type="KEGG" id="cdep:91089079"/>
<dbReference type="GeneID" id="91089079"/>
<reference evidence="1" key="3">
    <citation type="submission" date="2024-01" db="EMBL/GenBank/DDBJ databases">
        <authorList>
            <person name="Coelho M.A."/>
            <person name="David-Palma M."/>
            <person name="Shea T."/>
            <person name="Sun S."/>
            <person name="Cuomo C.A."/>
            <person name="Heitman J."/>
        </authorList>
    </citation>
    <scope>NUCLEOTIDE SEQUENCE</scope>
    <source>
        <strain evidence="1">CBS 7841</strain>
    </source>
</reference>
<sequence length="136" mass="15728">MLYLSAAHSDTVLDFHFHSQKGAFPIVSGLQFLIDSGHLVNSRGVVVTPWRKNGDDNKKKMGYWRILKNTVMWDYDRIWITLQETRFQRRERFPKPEPAQVGLVVVLTICNDTSISMSKQQSRMVTLCPLQTLALY</sequence>
<accession>A0AAJ8M2M2</accession>
<dbReference type="RefSeq" id="XP_066070340.1">
    <property type="nucleotide sequence ID" value="XM_066214243.1"/>
</dbReference>
<name>A0AAJ8M2M2_9TREE</name>
<keyword evidence="2" id="KW-1185">Reference proteome</keyword>
<proteinExistence type="predicted"/>
<reference evidence="1" key="2">
    <citation type="journal article" date="2022" name="Elife">
        <title>Obligate sexual reproduction of a homothallic fungus closely related to the Cryptococcus pathogenic species complex.</title>
        <authorList>
            <person name="Passer A.R."/>
            <person name="Clancey S.A."/>
            <person name="Shea T."/>
            <person name="David-Palma M."/>
            <person name="Averette A.F."/>
            <person name="Boekhout T."/>
            <person name="Porcel B.M."/>
            <person name="Nowrousian M."/>
            <person name="Cuomo C.A."/>
            <person name="Sun S."/>
            <person name="Heitman J."/>
            <person name="Coelho M.A."/>
        </authorList>
    </citation>
    <scope>NUCLEOTIDE SEQUENCE</scope>
    <source>
        <strain evidence="1">CBS 7841</strain>
    </source>
</reference>
<gene>
    <name evidence="1" type="ORF">L203_104870</name>
</gene>
<dbReference type="AlphaFoldDB" id="A0AAJ8M2M2"/>
<dbReference type="Proteomes" id="UP000094043">
    <property type="component" value="Chromosome 6"/>
</dbReference>
<protein>
    <submittedName>
        <fullName evidence="1">Uncharacterized protein</fullName>
    </submittedName>
</protein>
<dbReference type="EMBL" id="CP143789">
    <property type="protein sequence ID" value="WVN89640.1"/>
    <property type="molecule type" value="Genomic_DNA"/>
</dbReference>
<organism evidence="1 2">
    <name type="scientific">Cryptococcus depauperatus CBS 7841</name>
    <dbReference type="NCBI Taxonomy" id="1295531"/>
    <lineage>
        <taxon>Eukaryota</taxon>
        <taxon>Fungi</taxon>
        <taxon>Dikarya</taxon>
        <taxon>Basidiomycota</taxon>
        <taxon>Agaricomycotina</taxon>
        <taxon>Tremellomycetes</taxon>
        <taxon>Tremellales</taxon>
        <taxon>Cryptococcaceae</taxon>
        <taxon>Cryptococcus</taxon>
    </lineage>
</organism>
<evidence type="ECO:0000313" key="2">
    <source>
        <dbReference type="Proteomes" id="UP000094043"/>
    </source>
</evidence>
<reference evidence="1" key="1">
    <citation type="submission" date="2016-06" db="EMBL/GenBank/DDBJ databases">
        <authorList>
            <person name="Cuomo C."/>
            <person name="Litvintseva A."/>
            <person name="Heitman J."/>
            <person name="Chen Y."/>
            <person name="Sun S."/>
            <person name="Springer D."/>
            <person name="Dromer F."/>
            <person name="Young S."/>
            <person name="Zeng Q."/>
            <person name="Chapman S."/>
            <person name="Gujja S."/>
            <person name="Saif S."/>
            <person name="Birren B."/>
        </authorList>
    </citation>
    <scope>NUCLEOTIDE SEQUENCE</scope>
    <source>
        <strain evidence="1">CBS 7841</strain>
    </source>
</reference>